<dbReference type="Pfam" id="PF00182">
    <property type="entry name" value="Glyco_hydro_19"/>
    <property type="match status" value="1"/>
</dbReference>
<evidence type="ECO:0000313" key="3">
    <source>
        <dbReference type="Proteomes" id="UP000646579"/>
    </source>
</evidence>
<dbReference type="InterPro" id="IPR000726">
    <property type="entry name" value="Glyco_hydro_19_cat"/>
</dbReference>
<organism evidence="2 3">
    <name type="scientific">Devosia pacifica</name>
    <dbReference type="NCBI Taxonomy" id="1335967"/>
    <lineage>
        <taxon>Bacteria</taxon>
        <taxon>Pseudomonadati</taxon>
        <taxon>Pseudomonadota</taxon>
        <taxon>Alphaproteobacteria</taxon>
        <taxon>Hyphomicrobiales</taxon>
        <taxon>Devosiaceae</taxon>
        <taxon>Devosia</taxon>
    </lineage>
</organism>
<reference evidence="2" key="2">
    <citation type="submission" date="2020-09" db="EMBL/GenBank/DDBJ databases">
        <authorList>
            <person name="Sun Q."/>
            <person name="Kim S."/>
        </authorList>
    </citation>
    <scope>NUCLEOTIDE SEQUENCE</scope>
    <source>
        <strain evidence="2">KCTC 32437</strain>
    </source>
</reference>
<dbReference type="Proteomes" id="UP000646579">
    <property type="component" value="Unassembled WGS sequence"/>
</dbReference>
<keyword evidence="3" id="KW-1185">Reference proteome</keyword>
<feature type="domain" description="Glycoside hydrolase family 19 catalytic" evidence="1">
    <location>
        <begin position="79"/>
        <end position="134"/>
    </location>
</feature>
<name>A0A918S9E0_9HYPH</name>
<reference evidence="2" key="1">
    <citation type="journal article" date="2014" name="Int. J. Syst. Evol. Microbiol.">
        <title>Complete genome sequence of Corynebacterium casei LMG S-19264T (=DSM 44701T), isolated from a smear-ripened cheese.</title>
        <authorList>
            <consortium name="US DOE Joint Genome Institute (JGI-PGF)"/>
            <person name="Walter F."/>
            <person name="Albersmeier A."/>
            <person name="Kalinowski J."/>
            <person name="Ruckert C."/>
        </authorList>
    </citation>
    <scope>NUCLEOTIDE SEQUENCE</scope>
    <source>
        <strain evidence="2">KCTC 32437</strain>
    </source>
</reference>
<dbReference type="Gene3D" id="1.10.530.10">
    <property type="match status" value="1"/>
</dbReference>
<dbReference type="SUPFAM" id="SSF53955">
    <property type="entry name" value="Lysozyme-like"/>
    <property type="match status" value="1"/>
</dbReference>
<gene>
    <name evidence="2" type="ORF">GCM10007989_24530</name>
</gene>
<proteinExistence type="predicted"/>
<dbReference type="AlphaFoldDB" id="A0A918S9E0"/>
<accession>A0A918S9E0</accession>
<dbReference type="GO" id="GO:0006032">
    <property type="term" value="P:chitin catabolic process"/>
    <property type="evidence" value="ECO:0007669"/>
    <property type="project" value="InterPro"/>
</dbReference>
<sequence length="304" mass="33839">MQRKAFYDALRPTLGALTQANVVGFELVLDEGLRRGTALHHLAYILATAWWESGRTMQPVKEAFWLSETWRKKNLRYFPYYGRGLVQLTWEENYRKASELYGVDFGANPDLVMTPKHSVNILFDGMINGWFTGRDLVDYIDDIDEADDEDLREFANARRIVNGTDKQIEIGKLALVFEAALKAARYGERVAIPEPTPEPRPSAPSLPSIDLTSLIRETVETILPTAQQEKMPIRIPRPSPMAQVSKAVGAGKWAALASAGWTLLMFTGTIPEPYSSPEFAVAMSGFVASLSAVVGAYRAPRNAE</sequence>
<evidence type="ECO:0000259" key="1">
    <source>
        <dbReference type="Pfam" id="PF00182"/>
    </source>
</evidence>
<evidence type="ECO:0000313" key="2">
    <source>
        <dbReference type="EMBL" id="GHA27737.1"/>
    </source>
</evidence>
<dbReference type="GO" id="GO:0016998">
    <property type="term" value="P:cell wall macromolecule catabolic process"/>
    <property type="evidence" value="ECO:0007669"/>
    <property type="project" value="InterPro"/>
</dbReference>
<dbReference type="GO" id="GO:0004568">
    <property type="term" value="F:chitinase activity"/>
    <property type="evidence" value="ECO:0007669"/>
    <property type="project" value="InterPro"/>
</dbReference>
<dbReference type="RefSeq" id="WP_189425956.1">
    <property type="nucleotide sequence ID" value="NZ_BMZE01000002.1"/>
</dbReference>
<dbReference type="InterPro" id="IPR023346">
    <property type="entry name" value="Lysozyme-like_dom_sf"/>
</dbReference>
<protein>
    <recommendedName>
        <fullName evidence="1">Glycoside hydrolase family 19 catalytic domain-containing protein</fullName>
    </recommendedName>
</protein>
<dbReference type="EMBL" id="BMZE01000002">
    <property type="protein sequence ID" value="GHA27737.1"/>
    <property type="molecule type" value="Genomic_DNA"/>
</dbReference>
<comment type="caution">
    <text evidence="2">The sequence shown here is derived from an EMBL/GenBank/DDBJ whole genome shotgun (WGS) entry which is preliminary data.</text>
</comment>